<protein>
    <submittedName>
        <fullName evidence="2">Uncharacterized protein</fullName>
    </submittedName>
</protein>
<dbReference type="AlphaFoldDB" id="A0A7J5YBM0"/>
<gene>
    <name evidence="2" type="ORF">F7725_002816</name>
</gene>
<reference evidence="2 3" key="1">
    <citation type="submission" date="2020-03" db="EMBL/GenBank/DDBJ databases">
        <title>Dissostichus mawsoni Genome sequencing and assembly.</title>
        <authorList>
            <person name="Park H."/>
        </authorList>
    </citation>
    <scope>NUCLEOTIDE SEQUENCE [LARGE SCALE GENOMIC DNA]</scope>
    <source>
        <strain evidence="2">DM0001</strain>
        <tissue evidence="2">Muscle</tissue>
    </source>
</reference>
<name>A0A7J5YBM0_DISMA</name>
<dbReference type="OrthoDB" id="6500128at2759"/>
<comment type="caution">
    <text evidence="2">The sequence shown here is derived from an EMBL/GenBank/DDBJ whole genome shotgun (WGS) entry which is preliminary data.</text>
</comment>
<dbReference type="InterPro" id="IPR027417">
    <property type="entry name" value="P-loop_NTPase"/>
</dbReference>
<accession>A0A7J5YBM0</accession>
<organism evidence="2 3">
    <name type="scientific">Dissostichus mawsoni</name>
    <name type="common">Antarctic cod</name>
    <dbReference type="NCBI Taxonomy" id="36200"/>
    <lineage>
        <taxon>Eukaryota</taxon>
        <taxon>Metazoa</taxon>
        <taxon>Chordata</taxon>
        <taxon>Craniata</taxon>
        <taxon>Vertebrata</taxon>
        <taxon>Euteleostomi</taxon>
        <taxon>Actinopterygii</taxon>
        <taxon>Neopterygii</taxon>
        <taxon>Teleostei</taxon>
        <taxon>Neoteleostei</taxon>
        <taxon>Acanthomorphata</taxon>
        <taxon>Eupercaria</taxon>
        <taxon>Perciformes</taxon>
        <taxon>Notothenioidei</taxon>
        <taxon>Nototheniidae</taxon>
        <taxon>Dissostichus</taxon>
    </lineage>
</organism>
<dbReference type="Gene3D" id="3.40.50.300">
    <property type="entry name" value="P-loop containing nucleotide triphosphate hydrolases"/>
    <property type="match status" value="1"/>
</dbReference>
<feature type="region of interest" description="Disordered" evidence="1">
    <location>
        <begin position="66"/>
        <end position="91"/>
    </location>
</feature>
<dbReference type="Proteomes" id="UP000518266">
    <property type="component" value="Unassembled WGS sequence"/>
</dbReference>
<evidence type="ECO:0000256" key="1">
    <source>
        <dbReference type="SAM" id="MobiDB-lite"/>
    </source>
</evidence>
<proteinExistence type="predicted"/>
<dbReference type="SUPFAM" id="SSF52540">
    <property type="entry name" value="P-loop containing nucleoside triphosphate hydrolases"/>
    <property type="match status" value="1"/>
</dbReference>
<evidence type="ECO:0000313" key="2">
    <source>
        <dbReference type="EMBL" id="KAF3845738.1"/>
    </source>
</evidence>
<keyword evidence="3" id="KW-1185">Reference proteome</keyword>
<evidence type="ECO:0000313" key="3">
    <source>
        <dbReference type="Proteomes" id="UP000518266"/>
    </source>
</evidence>
<dbReference type="EMBL" id="JAAKFY010000014">
    <property type="protein sequence ID" value="KAF3845738.1"/>
    <property type="molecule type" value="Genomic_DNA"/>
</dbReference>
<sequence length="91" mass="10192">MLCARSDSMENNENTRVLVTHGLSFLSKADLVLVMEEGHVSEMGSYHELMERKEAFAKFIHTFNGNQRTEGSTARDKSKGPYTRGAANQVQ</sequence>